<comment type="subcellular location">
    <subcellularLocation>
        <location evidence="8">Cytoplasm</location>
    </subcellularLocation>
</comment>
<dbReference type="NCBIfam" id="TIGR00152">
    <property type="entry name" value="dephospho-CoA kinase"/>
    <property type="match status" value="1"/>
</dbReference>
<keyword evidence="7 8" id="KW-0173">Coenzyme A biosynthesis</keyword>
<comment type="catalytic activity">
    <reaction evidence="8">
        <text>3'-dephospho-CoA + ATP = ADP + CoA + H(+)</text>
        <dbReference type="Rhea" id="RHEA:18245"/>
        <dbReference type="ChEBI" id="CHEBI:15378"/>
        <dbReference type="ChEBI" id="CHEBI:30616"/>
        <dbReference type="ChEBI" id="CHEBI:57287"/>
        <dbReference type="ChEBI" id="CHEBI:57328"/>
        <dbReference type="ChEBI" id="CHEBI:456216"/>
        <dbReference type="EC" id="2.7.1.24"/>
    </reaction>
</comment>
<dbReference type="Proteomes" id="UP000249134">
    <property type="component" value="Chromosome 1"/>
</dbReference>
<dbReference type="EC" id="2.7.1.24" evidence="8 9"/>
<keyword evidence="3 8" id="KW-0808">Transferase</keyword>
<dbReference type="GO" id="GO:0004140">
    <property type="term" value="F:dephospho-CoA kinase activity"/>
    <property type="evidence" value="ECO:0007669"/>
    <property type="project" value="UniProtKB-UniRule"/>
</dbReference>
<dbReference type="Pfam" id="PF01121">
    <property type="entry name" value="CoaE"/>
    <property type="match status" value="1"/>
</dbReference>
<dbReference type="PANTHER" id="PTHR10695:SF46">
    <property type="entry name" value="BIFUNCTIONAL COENZYME A SYNTHASE-RELATED"/>
    <property type="match status" value="1"/>
</dbReference>
<dbReference type="SUPFAM" id="SSF52540">
    <property type="entry name" value="P-loop containing nucleoside triphosphate hydrolases"/>
    <property type="match status" value="1"/>
</dbReference>
<keyword evidence="11" id="KW-1185">Reference proteome</keyword>
<dbReference type="AlphaFoldDB" id="A0A2X4Z2W0"/>
<evidence type="ECO:0000256" key="7">
    <source>
        <dbReference type="ARBA" id="ARBA00022993"/>
    </source>
</evidence>
<dbReference type="HAMAP" id="MF_00376">
    <property type="entry name" value="Dephospho_CoA_kinase"/>
    <property type="match status" value="1"/>
</dbReference>
<dbReference type="InterPro" id="IPR001977">
    <property type="entry name" value="Depp_CoAkinase"/>
</dbReference>
<dbReference type="GO" id="GO:0005524">
    <property type="term" value="F:ATP binding"/>
    <property type="evidence" value="ECO:0007669"/>
    <property type="project" value="UniProtKB-UniRule"/>
</dbReference>
<keyword evidence="4 8" id="KW-0547">Nucleotide-binding</keyword>
<evidence type="ECO:0000256" key="3">
    <source>
        <dbReference type="ARBA" id="ARBA00022679"/>
    </source>
</evidence>
<keyword evidence="2 8" id="KW-0963">Cytoplasm</keyword>
<comment type="similarity">
    <text evidence="1 8">Belongs to the CoaE family.</text>
</comment>
<dbReference type="RefSeq" id="WP_066136954.1">
    <property type="nucleotide sequence ID" value="NZ_CBCSGM010000001.1"/>
</dbReference>
<dbReference type="FunFam" id="3.40.50.300:FF:000991">
    <property type="entry name" value="Dephospho-CoA kinase"/>
    <property type="match status" value="1"/>
</dbReference>
<dbReference type="STRING" id="1348624.GCA_001591545_00498"/>
<dbReference type="EMBL" id="LS483476">
    <property type="protein sequence ID" value="SQI54984.1"/>
    <property type="molecule type" value="Genomic_DNA"/>
</dbReference>
<dbReference type="PANTHER" id="PTHR10695">
    <property type="entry name" value="DEPHOSPHO-COA KINASE-RELATED"/>
    <property type="match status" value="1"/>
</dbReference>
<feature type="binding site" evidence="8">
    <location>
        <begin position="12"/>
        <end position="17"/>
    </location>
    <ligand>
        <name>ATP</name>
        <dbReference type="ChEBI" id="CHEBI:30616"/>
    </ligand>
</feature>
<dbReference type="CDD" id="cd02022">
    <property type="entry name" value="DPCK"/>
    <property type="match status" value="1"/>
</dbReference>
<protein>
    <recommendedName>
        <fullName evidence="8 9">Dephospho-CoA kinase</fullName>
        <ecNumber evidence="8 9">2.7.1.24</ecNumber>
    </recommendedName>
    <alternativeName>
        <fullName evidence="8">Dephosphocoenzyme A kinase</fullName>
    </alternativeName>
</protein>
<comment type="pathway">
    <text evidence="8">Cofactor biosynthesis; coenzyme A biosynthesis; CoA from (R)-pantothenate: step 5/5.</text>
</comment>
<dbReference type="Gene3D" id="3.40.50.300">
    <property type="entry name" value="P-loop containing nucleotide triphosphate hydrolases"/>
    <property type="match status" value="1"/>
</dbReference>
<gene>
    <name evidence="8 10" type="primary">coaE</name>
    <name evidence="10" type="ORF">NCTC4824_01407</name>
</gene>
<evidence type="ECO:0000256" key="6">
    <source>
        <dbReference type="ARBA" id="ARBA00022840"/>
    </source>
</evidence>
<evidence type="ECO:0000256" key="4">
    <source>
        <dbReference type="ARBA" id="ARBA00022741"/>
    </source>
</evidence>
<comment type="function">
    <text evidence="8">Catalyzes the phosphorylation of the 3'-hydroxyl group of dephosphocoenzyme A to form coenzyme A.</text>
</comment>
<evidence type="ECO:0000256" key="8">
    <source>
        <dbReference type="HAMAP-Rule" id="MF_00376"/>
    </source>
</evidence>
<reference evidence="10 11" key="1">
    <citation type="submission" date="2018-06" db="EMBL/GenBank/DDBJ databases">
        <authorList>
            <consortium name="Pathogen Informatics"/>
            <person name="Doyle S."/>
        </authorList>
    </citation>
    <scope>NUCLEOTIDE SEQUENCE [LARGE SCALE GENOMIC DNA]</scope>
    <source>
        <strain evidence="10 11">NCTC4824</strain>
    </source>
</reference>
<keyword evidence="6 8" id="KW-0067">ATP-binding</keyword>
<evidence type="ECO:0000313" key="10">
    <source>
        <dbReference type="EMBL" id="SQI54984.1"/>
    </source>
</evidence>
<keyword evidence="5 8" id="KW-0418">Kinase</keyword>
<dbReference type="KEGG" id="blen:NCTC4824_01407"/>
<dbReference type="InterPro" id="IPR027417">
    <property type="entry name" value="P-loop_NTPase"/>
</dbReference>
<evidence type="ECO:0000256" key="9">
    <source>
        <dbReference type="NCBIfam" id="TIGR00152"/>
    </source>
</evidence>
<proteinExistence type="inferred from homology"/>
<sequence>MAQIIGLTGGIASGKSTISNMLGNLGFTIVDADIAARAVMEPGEQAYTRTIDAFGKGLLLHDGKINREKLGSIIFHDDGKRELLNSIVHPAIREKMSEWKEMAIAEGKHTIIYDVPLLYESKLTHLVSKVILIYVDEAIQLERLMARNNLTEVDAKARIASQLPLQEKVKLADAVIDNNDSLVSSRLQLEQLIEKWSMEP</sequence>
<dbReference type="GO" id="GO:0005737">
    <property type="term" value="C:cytoplasm"/>
    <property type="evidence" value="ECO:0007669"/>
    <property type="project" value="UniProtKB-SubCell"/>
</dbReference>
<organism evidence="10 11">
    <name type="scientific">Lederbergia lenta</name>
    <name type="common">Bacillus lentus</name>
    <dbReference type="NCBI Taxonomy" id="1467"/>
    <lineage>
        <taxon>Bacteria</taxon>
        <taxon>Bacillati</taxon>
        <taxon>Bacillota</taxon>
        <taxon>Bacilli</taxon>
        <taxon>Bacillales</taxon>
        <taxon>Bacillaceae</taxon>
        <taxon>Lederbergia</taxon>
    </lineage>
</organism>
<dbReference type="GO" id="GO:0015937">
    <property type="term" value="P:coenzyme A biosynthetic process"/>
    <property type="evidence" value="ECO:0007669"/>
    <property type="project" value="UniProtKB-UniRule"/>
</dbReference>
<evidence type="ECO:0000256" key="2">
    <source>
        <dbReference type="ARBA" id="ARBA00022490"/>
    </source>
</evidence>
<dbReference type="UniPathway" id="UPA00241">
    <property type="reaction ID" value="UER00356"/>
</dbReference>
<dbReference type="PROSITE" id="PS51219">
    <property type="entry name" value="DPCK"/>
    <property type="match status" value="1"/>
</dbReference>
<name>A0A2X4Z2W0_LEDLE</name>
<accession>A0A2X4Z2W0</accession>
<evidence type="ECO:0000313" key="11">
    <source>
        <dbReference type="Proteomes" id="UP000249134"/>
    </source>
</evidence>
<evidence type="ECO:0000256" key="5">
    <source>
        <dbReference type="ARBA" id="ARBA00022777"/>
    </source>
</evidence>
<evidence type="ECO:0000256" key="1">
    <source>
        <dbReference type="ARBA" id="ARBA00009018"/>
    </source>
</evidence>